<evidence type="ECO:0000313" key="3">
    <source>
        <dbReference type="Proteomes" id="UP000007575"/>
    </source>
</evidence>
<dbReference type="Pfam" id="PF19993">
    <property type="entry name" value="DO-GTPase2"/>
    <property type="match status" value="1"/>
</dbReference>
<evidence type="ECO:0000313" key="2">
    <source>
        <dbReference type="EMBL" id="AFD27879.1"/>
    </source>
</evidence>
<keyword evidence="2" id="KW-0614">Plasmid</keyword>
<dbReference type="Gene3D" id="3.40.50.300">
    <property type="entry name" value="P-loop containing nucleotide triphosphate hydrolases"/>
    <property type="match status" value="1"/>
</dbReference>
<protein>
    <recommendedName>
        <fullName evidence="1">Double-GTPase 2 domain-containing protein</fullName>
    </recommendedName>
</protein>
<dbReference type="InterPro" id="IPR045528">
    <property type="entry name" value="DO-GTPase2"/>
</dbReference>
<name>H8H2Y2_DEIGI</name>
<dbReference type="SUPFAM" id="SSF52540">
    <property type="entry name" value="P-loop containing nucleoside triphosphate hydrolases"/>
    <property type="match status" value="1"/>
</dbReference>
<accession>H8H2Y2</accession>
<organism evidence="2 3">
    <name type="scientific">Deinococcus gobiensis (strain DSM 21396 / JCM 16679 / CGMCC 1.7299 / I-0)</name>
    <dbReference type="NCBI Taxonomy" id="745776"/>
    <lineage>
        <taxon>Bacteria</taxon>
        <taxon>Thermotogati</taxon>
        <taxon>Deinococcota</taxon>
        <taxon>Deinococci</taxon>
        <taxon>Deinococcales</taxon>
        <taxon>Deinococcaceae</taxon>
        <taxon>Deinococcus</taxon>
    </lineage>
</organism>
<proteinExistence type="predicted"/>
<dbReference type="KEGG" id="dgo:DGo_PC0087"/>
<dbReference type="Proteomes" id="UP000007575">
    <property type="component" value="Plasmid P3"/>
</dbReference>
<sequence length="314" mass="34474">MCARRFTDFQDCPSFREGTGNTGRVEAASAQSSDIQVPWTGYSMTQTDTSLVWGVKRAPLIALVGLSKSGKSSFLGTLYLRLKREPLGDKQFAGSLTLRGWASITEKMYWKEELKPGFPPRTSGEAREPGFLHLTVAGETHLEDILLADVPGEWFAQLLENIHAEAAAPARWIIMNADAVLFFIDTDALSIFQTAYGTERNTKLLLDRIASLRPDLPIVTVRAKHDKTSADTQQSLDLIQIHIEKRFGQTQAYETVAASVESAVEDDTAPQPGQGVMEALTAALHLVNVLQRSTPSITRTQNSQALASLQEVSK</sequence>
<reference evidence="2 3" key="1">
    <citation type="journal article" date="2012" name="PLoS ONE">
        <title>Genome sequence and transcriptome analysis of the radioresistant bacterium Deinococcus gobiensis: insights into the extreme environmental adaptations.</title>
        <authorList>
            <person name="Yuan M."/>
            <person name="Chen M."/>
            <person name="Zhang W."/>
            <person name="Lu W."/>
            <person name="Wang J."/>
            <person name="Yang M."/>
            <person name="Zhao P."/>
            <person name="Tang R."/>
            <person name="Li X."/>
            <person name="Hao Y."/>
            <person name="Zhou Z."/>
            <person name="Zhan Y."/>
            <person name="Yu H."/>
            <person name="Teng C."/>
            <person name="Yan Y."/>
            <person name="Ping S."/>
            <person name="Wang Y."/>
            <person name="Lin M."/>
        </authorList>
    </citation>
    <scope>NUCLEOTIDE SEQUENCE [LARGE SCALE GENOMIC DNA]</scope>
    <source>
        <strain evidence="3">DSM 21396 / JCM 16679 / CGMCC 1.7299 / I-0</strain>
        <plasmid evidence="2">P3</plasmid>
    </source>
</reference>
<dbReference type="InterPro" id="IPR027417">
    <property type="entry name" value="P-loop_NTPase"/>
</dbReference>
<keyword evidence="3" id="KW-1185">Reference proteome</keyword>
<geneLocation type="plasmid" evidence="2 3">
    <name>P3</name>
</geneLocation>
<evidence type="ECO:0000259" key="1">
    <source>
        <dbReference type="Pfam" id="PF19993"/>
    </source>
</evidence>
<feature type="domain" description="Double-GTPase 2" evidence="1">
    <location>
        <begin position="60"/>
        <end position="282"/>
    </location>
</feature>
<gene>
    <name evidence="2" type="ordered locus">DGo_PC0087</name>
</gene>
<dbReference type="EMBL" id="CP002194">
    <property type="protein sequence ID" value="AFD27879.1"/>
    <property type="molecule type" value="Genomic_DNA"/>
</dbReference>
<dbReference type="eggNOG" id="ENOG5031NUI">
    <property type="taxonomic scope" value="Bacteria"/>
</dbReference>
<dbReference type="HOGENOM" id="CLU_884869_0_0_0"/>
<dbReference type="AlphaFoldDB" id="H8H2Y2"/>